<dbReference type="InterPro" id="IPR029063">
    <property type="entry name" value="SAM-dependent_MTases_sf"/>
</dbReference>
<dbReference type="InterPro" id="IPR041698">
    <property type="entry name" value="Methyltransf_25"/>
</dbReference>
<proteinExistence type="predicted"/>
<dbReference type="HOGENOM" id="CLU_816508_0_0_1"/>
<dbReference type="STRING" id="5643.A0A060SAM0"/>
<dbReference type="Proteomes" id="UP000029665">
    <property type="component" value="Unassembled WGS sequence"/>
</dbReference>
<keyword evidence="3" id="KW-1185">Reference proteome</keyword>
<evidence type="ECO:0000313" key="3">
    <source>
        <dbReference type="Proteomes" id="UP000029665"/>
    </source>
</evidence>
<dbReference type="PANTHER" id="PTHR43591">
    <property type="entry name" value="METHYLTRANSFERASE"/>
    <property type="match status" value="1"/>
</dbReference>
<evidence type="ECO:0000259" key="1">
    <source>
        <dbReference type="Pfam" id="PF13649"/>
    </source>
</evidence>
<name>A0A060SAM0_PYCCI</name>
<organism evidence="2 3">
    <name type="scientific">Pycnoporus cinnabarinus</name>
    <name type="common">Cinnabar-red polypore</name>
    <name type="synonym">Trametes cinnabarina</name>
    <dbReference type="NCBI Taxonomy" id="5643"/>
    <lineage>
        <taxon>Eukaryota</taxon>
        <taxon>Fungi</taxon>
        <taxon>Dikarya</taxon>
        <taxon>Basidiomycota</taxon>
        <taxon>Agaricomycotina</taxon>
        <taxon>Agaricomycetes</taxon>
        <taxon>Polyporales</taxon>
        <taxon>Polyporaceae</taxon>
        <taxon>Trametes</taxon>
    </lineage>
</organism>
<comment type="caution">
    <text evidence="2">The sequence shown here is derived from an EMBL/GenBank/DDBJ whole genome shotgun (WGS) entry which is preliminary data.</text>
</comment>
<dbReference type="OMA" id="WEIKSEV"/>
<gene>
    <name evidence="2" type="ORF">BN946_scf184791.g33</name>
</gene>
<sequence>MSDASAVQVELNPQTHYVMPPVDPEKERLHKQYIMKKMLTGWNAPVPKSIDVSSVSHVLDVGAGTCAWIRDFAAMEQIPKGVHLYACDIDTKFFPDRSETDKFGITTFKQDVTTPFPENLHGKFDLIRISFLFMCLTEDGWNKAIQHCKQVLKPEAILLIDEADPILYPSLSELPPEDATSHDFEKHLNRPDWLGKANRIYAGFSKESGFVPNLTFTLPTILREAGFEVVDTNRIISPIGKLCPIMRPDVSEAGLESFTMENPLFIFRYFGSALLAKGKLTTPDGASVTSPEGLQRILKEIEEGFRTEGAVTYARYCVAKKL</sequence>
<dbReference type="Pfam" id="PF13649">
    <property type="entry name" value="Methyltransf_25"/>
    <property type="match status" value="1"/>
</dbReference>
<dbReference type="AlphaFoldDB" id="A0A060SAM0"/>
<feature type="domain" description="Methyltransferase" evidence="1">
    <location>
        <begin position="58"/>
        <end position="154"/>
    </location>
</feature>
<dbReference type="CDD" id="cd02440">
    <property type="entry name" value="AdoMet_MTases"/>
    <property type="match status" value="1"/>
</dbReference>
<accession>A0A060SAM0</accession>
<dbReference type="EMBL" id="CCBP010000043">
    <property type="protein sequence ID" value="CDO69438.1"/>
    <property type="molecule type" value="Genomic_DNA"/>
</dbReference>
<protein>
    <recommendedName>
        <fullName evidence="1">Methyltransferase domain-containing protein</fullName>
    </recommendedName>
</protein>
<dbReference type="PANTHER" id="PTHR43591:SF24">
    <property type="entry name" value="2-METHOXY-6-POLYPRENYL-1,4-BENZOQUINOL METHYLASE, MITOCHONDRIAL"/>
    <property type="match status" value="1"/>
</dbReference>
<dbReference type="SUPFAM" id="SSF53335">
    <property type="entry name" value="S-adenosyl-L-methionine-dependent methyltransferases"/>
    <property type="match status" value="1"/>
</dbReference>
<reference evidence="2" key="1">
    <citation type="submission" date="2014-01" db="EMBL/GenBank/DDBJ databases">
        <title>The genome of the white-rot fungus Pycnoporus cinnabarinus: a basidiomycete model with a versatile arsenal for lignocellulosic biomass breakdown.</title>
        <authorList>
            <person name="Levasseur A."/>
            <person name="Lomascolo A."/>
            <person name="Ruiz-Duenas F.J."/>
            <person name="Uzan E."/>
            <person name="Piumi F."/>
            <person name="Kues U."/>
            <person name="Ram A.F.J."/>
            <person name="Murat C."/>
            <person name="Haon M."/>
            <person name="Benoit I."/>
            <person name="Arfi Y."/>
            <person name="Chevret D."/>
            <person name="Drula E."/>
            <person name="Kwon M.J."/>
            <person name="Gouret P."/>
            <person name="Lesage-Meessen L."/>
            <person name="Lombard V."/>
            <person name="Mariette J."/>
            <person name="Noirot C."/>
            <person name="Park J."/>
            <person name="Patyshakuliyeva A."/>
            <person name="Wieneger R.A.B."/>
            <person name="Wosten H.A.B."/>
            <person name="Martin F."/>
            <person name="Coutinho P.M."/>
            <person name="de Vries R."/>
            <person name="Martinez A.T."/>
            <person name="Klopp C."/>
            <person name="Pontarotti P."/>
            <person name="Henrissat B."/>
            <person name="Record E."/>
        </authorList>
    </citation>
    <scope>NUCLEOTIDE SEQUENCE [LARGE SCALE GENOMIC DNA]</scope>
    <source>
        <strain evidence="2">BRFM137</strain>
    </source>
</reference>
<dbReference type="OrthoDB" id="184880at2759"/>
<dbReference type="Gene3D" id="3.40.50.150">
    <property type="entry name" value="Vaccinia Virus protein VP39"/>
    <property type="match status" value="1"/>
</dbReference>
<evidence type="ECO:0000313" key="2">
    <source>
        <dbReference type="EMBL" id="CDO69438.1"/>
    </source>
</evidence>
<dbReference type="GO" id="GO:0008168">
    <property type="term" value="F:methyltransferase activity"/>
    <property type="evidence" value="ECO:0007669"/>
    <property type="project" value="TreeGrafter"/>
</dbReference>